<gene>
    <name evidence="2" type="ORF">ADN01_16235</name>
</gene>
<dbReference type="Gene3D" id="3.30.420.130">
    <property type="entry name" value="Dinitrogenase iron-molybdenum cofactor biosynthesis domain"/>
    <property type="match status" value="1"/>
</dbReference>
<dbReference type="InterPro" id="IPR036105">
    <property type="entry name" value="DiNase_FeMo-co_biosyn_sf"/>
</dbReference>
<evidence type="ECO:0000313" key="2">
    <source>
        <dbReference type="EMBL" id="KPL77496.1"/>
    </source>
</evidence>
<feature type="domain" description="Dinitrogenase iron-molybdenum cofactor biosynthesis" evidence="1">
    <location>
        <begin position="9"/>
        <end position="121"/>
    </location>
</feature>
<proteinExistence type="predicted"/>
<dbReference type="AlphaFoldDB" id="A0A0P6XVL8"/>
<evidence type="ECO:0000259" key="1">
    <source>
        <dbReference type="Pfam" id="PF02579"/>
    </source>
</evidence>
<dbReference type="SUPFAM" id="SSF53146">
    <property type="entry name" value="Nitrogenase accessory factor-like"/>
    <property type="match status" value="1"/>
</dbReference>
<evidence type="ECO:0000313" key="3">
    <source>
        <dbReference type="Proteomes" id="UP000050501"/>
    </source>
</evidence>
<dbReference type="Proteomes" id="UP000050501">
    <property type="component" value="Unassembled WGS sequence"/>
</dbReference>
<protein>
    <recommendedName>
        <fullName evidence="1">Dinitrogenase iron-molybdenum cofactor biosynthesis domain-containing protein</fullName>
    </recommendedName>
</protein>
<dbReference type="PANTHER" id="PTHR33937:SF2">
    <property type="entry name" value="DINITROGENASE IRON-MOLYBDENUM COFACTOR BIOSYNTHESIS DOMAIN-CONTAINING PROTEIN"/>
    <property type="match status" value="1"/>
</dbReference>
<dbReference type="CDD" id="cd00562">
    <property type="entry name" value="NifX_NifB"/>
    <property type="match status" value="1"/>
</dbReference>
<sequence length="133" mass="14580">MKIAVITDDGKTISQHFGRAPYYLVLTIEGGQIVSREMRSKLGHNQFSAEAHVEDHQHGPEHGTDAASHNKHVSMAEAISDCKVLLCGGMGMGAYESMRRLNIQPLVTDQSDIDAAVQAFIDGKLMDHTELLH</sequence>
<dbReference type="EMBL" id="LGCM01000060">
    <property type="protein sequence ID" value="KPL77496.1"/>
    <property type="molecule type" value="Genomic_DNA"/>
</dbReference>
<name>A0A0P6XVL8_9CHLR</name>
<keyword evidence="3" id="KW-1185">Reference proteome</keyword>
<dbReference type="Pfam" id="PF02579">
    <property type="entry name" value="Nitro_FeMo-Co"/>
    <property type="match status" value="1"/>
</dbReference>
<reference evidence="2 3" key="1">
    <citation type="submission" date="2015-07" db="EMBL/GenBank/DDBJ databases">
        <title>Genome sequence of Levilinea saccharolytica DSM 16555.</title>
        <authorList>
            <person name="Hemp J."/>
            <person name="Ward L.M."/>
            <person name="Pace L.A."/>
            <person name="Fischer W.W."/>
        </authorList>
    </citation>
    <scope>NUCLEOTIDE SEQUENCE [LARGE SCALE GENOMIC DNA]</scope>
    <source>
        <strain evidence="2 3">KIBI-1</strain>
    </source>
</reference>
<comment type="caution">
    <text evidence="2">The sequence shown here is derived from an EMBL/GenBank/DDBJ whole genome shotgun (WGS) entry which is preliminary data.</text>
</comment>
<dbReference type="STRING" id="229921.ADN01_16235"/>
<dbReference type="InterPro" id="IPR003731">
    <property type="entry name" value="Di-Nase_FeMo-co_biosynth"/>
</dbReference>
<dbReference type="InterPro" id="IPR051840">
    <property type="entry name" value="NifX/NifY_domain"/>
</dbReference>
<organism evidence="2 3">
    <name type="scientific">Levilinea saccharolytica</name>
    <dbReference type="NCBI Taxonomy" id="229921"/>
    <lineage>
        <taxon>Bacteria</taxon>
        <taxon>Bacillati</taxon>
        <taxon>Chloroflexota</taxon>
        <taxon>Anaerolineae</taxon>
        <taxon>Anaerolineales</taxon>
        <taxon>Anaerolineaceae</taxon>
        <taxon>Levilinea</taxon>
    </lineage>
</organism>
<accession>A0A0P6XVL8</accession>
<dbReference type="PANTHER" id="PTHR33937">
    <property type="entry name" value="IRON-MOLYBDENUM PROTEIN-RELATED-RELATED"/>
    <property type="match status" value="1"/>
</dbReference>